<evidence type="ECO:0000313" key="7">
    <source>
        <dbReference type="Proteomes" id="UP000011758"/>
    </source>
</evidence>
<dbReference type="InterPro" id="IPR050221">
    <property type="entry name" value="26S_Proteasome_ATPase"/>
</dbReference>
<evidence type="ECO:0000313" key="6">
    <source>
        <dbReference type="EMBL" id="EMD16099.1"/>
    </source>
</evidence>
<keyword evidence="7" id="KW-1185">Reference proteome</keyword>
<dbReference type="RefSeq" id="WP_004803667.1">
    <property type="nucleotide sequence ID" value="NZ_KB446649.1"/>
</dbReference>
<dbReference type="InterPro" id="IPR003960">
    <property type="entry name" value="ATPase_AAA_CS"/>
</dbReference>
<sequence length="299" mass="34501">MRLTENQKELIREVSKKNIRSSRQAALKCLGEVENLDDQWFVEMCSRLLNEETSMYDLPSEIQGLLTVEDVSETFHEDRYYLSQREKKIFDQIIKMQGVTEKLALKDIRYINSTLMYGVPGTGKTMFGRYLAYKTNLPFAYLNFSNIVDSLLGSTAKNISKAFKFAISTPCIFMLDEIDAISTRRDISTSASADKEMSRTTITLMQEFDHLPNETIVLAATNRIDRIDEALLRRFSNKYEMTVFNNQEKKEMITKYLQAIEMTISKQDMNNLINGKKSQAETITELIQCIADTLMMEQI</sequence>
<proteinExistence type="inferred from homology"/>
<dbReference type="InterPro" id="IPR027417">
    <property type="entry name" value="P-loop_NTPase"/>
</dbReference>
<name>M2PKK8_9FIRM</name>
<dbReference type="PANTHER" id="PTHR23073">
    <property type="entry name" value="26S PROTEASOME REGULATORY SUBUNIT"/>
    <property type="match status" value="1"/>
</dbReference>
<dbReference type="PROSITE" id="PS00674">
    <property type="entry name" value="AAA"/>
    <property type="match status" value="1"/>
</dbReference>
<reference evidence="6 7" key="1">
    <citation type="submission" date="2013-02" db="EMBL/GenBank/DDBJ databases">
        <title>The Genome Sequence of Lactobacillus catenaformis F0143.</title>
        <authorList>
            <consortium name="The Broad Institute Genome Sequencing Platform"/>
            <person name="Earl A."/>
            <person name="Ward D."/>
            <person name="Feldgarden M."/>
            <person name="Gevers D."/>
            <person name="Izard J."/>
            <person name="Blanton J.M."/>
            <person name="Mathney J."/>
            <person name="Dewhirst F.E."/>
            <person name="Young S.K."/>
            <person name="Zeng Q."/>
            <person name="Gargeya S."/>
            <person name="Fitzgerald M."/>
            <person name="Haas B."/>
            <person name="Abouelleil A."/>
            <person name="Alvarado L."/>
            <person name="Arachchi H.M."/>
            <person name="Berlin A."/>
            <person name="Chapman S.B."/>
            <person name="Gearin G."/>
            <person name="Goldberg J."/>
            <person name="Griggs A."/>
            <person name="Gujja S."/>
            <person name="Hansen M."/>
            <person name="Heiman D."/>
            <person name="Howarth C."/>
            <person name="Larimer J."/>
            <person name="Lui A."/>
            <person name="MacDonald P.J.P."/>
            <person name="McCowen C."/>
            <person name="Montmayeur A."/>
            <person name="Murphy C."/>
            <person name="Neiman D."/>
            <person name="Pearson M."/>
            <person name="Priest M."/>
            <person name="Roberts A."/>
            <person name="Saif S."/>
            <person name="Shea T."/>
            <person name="Sisk P."/>
            <person name="Stolte C."/>
            <person name="Sykes S."/>
            <person name="Wortman J."/>
            <person name="Nusbaum C."/>
            <person name="Birren B."/>
        </authorList>
    </citation>
    <scope>NUCLEOTIDE SEQUENCE [LARGE SCALE GENOMIC DNA]</scope>
    <source>
        <strain evidence="6 7">OT 569</strain>
    </source>
</reference>
<dbReference type="GO" id="GO:0005524">
    <property type="term" value="F:ATP binding"/>
    <property type="evidence" value="ECO:0007669"/>
    <property type="project" value="UniProtKB-KW"/>
</dbReference>
<dbReference type="eggNOG" id="COG0464">
    <property type="taxonomic scope" value="Bacteria"/>
</dbReference>
<dbReference type="STRING" id="999415.HMPREF9943_01502"/>
<evidence type="ECO:0000256" key="3">
    <source>
        <dbReference type="ARBA" id="ARBA00022840"/>
    </source>
</evidence>
<evidence type="ECO:0000256" key="2">
    <source>
        <dbReference type="ARBA" id="ARBA00022741"/>
    </source>
</evidence>
<evidence type="ECO:0000259" key="5">
    <source>
        <dbReference type="SMART" id="SM00382"/>
    </source>
</evidence>
<comment type="similarity">
    <text evidence="1 4">Belongs to the AAA ATPase family.</text>
</comment>
<keyword evidence="3 4" id="KW-0067">ATP-binding</keyword>
<gene>
    <name evidence="6" type="ORF">HMPREF9943_01502</name>
</gene>
<dbReference type="SMART" id="SM00382">
    <property type="entry name" value="AAA"/>
    <property type="match status" value="1"/>
</dbReference>
<organism evidence="6 7">
    <name type="scientific">Eggerthia catenaformis OT 569 = DSM 20559</name>
    <dbReference type="NCBI Taxonomy" id="999415"/>
    <lineage>
        <taxon>Bacteria</taxon>
        <taxon>Bacillati</taxon>
        <taxon>Bacillota</taxon>
        <taxon>Erysipelotrichia</taxon>
        <taxon>Erysipelotrichales</taxon>
        <taxon>Coprobacillaceae</taxon>
        <taxon>Eggerthia</taxon>
    </lineage>
</organism>
<dbReference type="SUPFAM" id="SSF52540">
    <property type="entry name" value="P-loop containing nucleoside triphosphate hydrolases"/>
    <property type="match status" value="1"/>
</dbReference>
<dbReference type="BioCyc" id="ECAT999415-HMP:GTTI-1547-MONOMER"/>
<dbReference type="Gene3D" id="3.40.50.300">
    <property type="entry name" value="P-loop containing nucleotide triphosphate hydrolases"/>
    <property type="match status" value="1"/>
</dbReference>
<dbReference type="Pfam" id="PF00004">
    <property type="entry name" value="AAA"/>
    <property type="match status" value="1"/>
</dbReference>
<feature type="domain" description="AAA+ ATPase" evidence="5">
    <location>
        <begin position="110"/>
        <end position="245"/>
    </location>
</feature>
<dbReference type="CDD" id="cd19481">
    <property type="entry name" value="RecA-like_protease"/>
    <property type="match status" value="1"/>
</dbReference>
<keyword evidence="2 4" id="KW-0547">Nucleotide-binding</keyword>
<dbReference type="Proteomes" id="UP000011758">
    <property type="component" value="Unassembled WGS sequence"/>
</dbReference>
<accession>M2PKK8</accession>
<evidence type="ECO:0000256" key="1">
    <source>
        <dbReference type="ARBA" id="ARBA00006914"/>
    </source>
</evidence>
<evidence type="ECO:0000256" key="4">
    <source>
        <dbReference type="RuleBase" id="RU003651"/>
    </source>
</evidence>
<dbReference type="EMBL" id="AGEJ01000024">
    <property type="protein sequence ID" value="EMD16099.1"/>
    <property type="molecule type" value="Genomic_DNA"/>
</dbReference>
<dbReference type="OrthoDB" id="9806903at2"/>
<dbReference type="AlphaFoldDB" id="M2PKK8"/>
<dbReference type="InterPro" id="IPR003959">
    <property type="entry name" value="ATPase_AAA_core"/>
</dbReference>
<comment type="caution">
    <text evidence="6">The sequence shown here is derived from an EMBL/GenBank/DDBJ whole genome shotgun (WGS) entry which is preliminary data.</text>
</comment>
<dbReference type="InterPro" id="IPR003593">
    <property type="entry name" value="AAA+_ATPase"/>
</dbReference>
<protein>
    <recommendedName>
        <fullName evidence="5">AAA+ ATPase domain-containing protein</fullName>
    </recommendedName>
</protein>
<dbReference type="GO" id="GO:0016887">
    <property type="term" value="F:ATP hydrolysis activity"/>
    <property type="evidence" value="ECO:0007669"/>
    <property type="project" value="InterPro"/>
</dbReference>